<name>A0A3D9BAE8_9FLAO</name>
<comment type="caution">
    <text evidence="1">The sequence shown here is derived from an EMBL/GenBank/DDBJ whole genome shotgun (WGS) entry which is preliminary data.</text>
</comment>
<proteinExistence type="predicted"/>
<keyword evidence="2" id="KW-1185">Reference proteome</keyword>
<sequence>MKATFEFSVESLLFGIDNPKGNIEQVLFARKMAEYEGIPNCNRLAKLGFAEDSVNKAVAGAVSLDETLVLGYEGWSESVFHLCIRSGKTAIRMARGSFPSGEIVMYEDYNNAILLNKLNEEQIKEVFDFIWNNMNLMEPNPGYV</sequence>
<gene>
    <name evidence="1" type="ORF">DRF68_09110</name>
</gene>
<dbReference type="EMBL" id="QNVU01000014">
    <property type="protein sequence ID" value="REC50644.1"/>
    <property type="molecule type" value="Genomic_DNA"/>
</dbReference>
<dbReference type="RefSeq" id="WP_116098447.1">
    <property type="nucleotide sequence ID" value="NZ_QNVU01000014.1"/>
</dbReference>
<organism evidence="1 2">
    <name type="scientific">Candidatus Chryseobacterium massiliense</name>
    <dbReference type="NCBI Taxonomy" id="204089"/>
    <lineage>
        <taxon>Bacteria</taxon>
        <taxon>Pseudomonadati</taxon>
        <taxon>Bacteroidota</taxon>
        <taxon>Flavobacteriia</taxon>
        <taxon>Flavobacteriales</taxon>
        <taxon>Weeksellaceae</taxon>
        <taxon>Chryseobacterium group</taxon>
        <taxon>Chryseobacterium</taxon>
    </lineage>
</organism>
<protein>
    <submittedName>
        <fullName evidence="1">Uncharacterized protein</fullName>
    </submittedName>
</protein>
<reference evidence="1 2" key="1">
    <citation type="journal article" date="2004" name="Emerg. Infect. Dis.">
        <title>Amoebae-resisting bacteria isolated from human nasal swabs by amoebal coculture.</title>
        <authorList>
            <person name="Greub G."/>
            <person name="La Scola B."/>
            <person name="Raoult D."/>
        </authorList>
    </citation>
    <scope>NUCLEOTIDE SEQUENCE [LARGE SCALE GENOMIC DNA]</scope>
    <source>
        <strain evidence="1 2">CCUG 51329</strain>
    </source>
</reference>
<dbReference type="AlphaFoldDB" id="A0A3D9BAE8"/>
<accession>A0A3D9BAE8</accession>
<dbReference type="Proteomes" id="UP000256924">
    <property type="component" value="Unassembled WGS sequence"/>
</dbReference>
<evidence type="ECO:0000313" key="2">
    <source>
        <dbReference type="Proteomes" id="UP000256924"/>
    </source>
</evidence>
<evidence type="ECO:0000313" key="1">
    <source>
        <dbReference type="EMBL" id="REC50644.1"/>
    </source>
</evidence>